<accession>A0A401ZPF9</accession>
<gene>
    <name evidence="1" type="ORF">KDAU_60720</name>
</gene>
<reference evidence="2" key="1">
    <citation type="submission" date="2018-12" db="EMBL/GenBank/DDBJ databases">
        <title>Tengunoibacter tsumagoiensis gen. nov., sp. nov., Dictyobacter kobayashii sp. nov., D. alpinus sp. nov., and D. joshuensis sp. nov. and description of Dictyobacteraceae fam. nov. within the order Ktedonobacterales isolated from Tengu-no-mugimeshi.</title>
        <authorList>
            <person name="Wang C.M."/>
            <person name="Zheng Y."/>
            <person name="Sakai Y."/>
            <person name="Toyoda A."/>
            <person name="Minakuchi Y."/>
            <person name="Abe K."/>
            <person name="Yokota A."/>
            <person name="Yabe S."/>
        </authorList>
    </citation>
    <scope>NUCLEOTIDE SEQUENCE [LARGE SCALE GENOMIC DNA]</scope>
    <source>
        <strain evidence="2">S-27</strain>
    </source>
</reference>
<dbReference type="AlphaFoldDB" id="A0A401ZPF9"/>
<dbReference type="EMBL" id="BIFQ01000002">
    <property type="protein sequence ID" value="GCE08743.1"/>
    <property type="molecule type" value="Genomic_DNA"/>
</dbReference>
<proteinExistence type="predicted"/>
<keyword evidence="2" id="KW-1185">Reference proteome</keyword>
<organism evidence="1 2">
    <name type="scientific">Dictyobacter aurantiacus</name>
    <dbReference type="NCBI Taxonomy" id="1936993"/>
    <lineage>
        <taxon>Bacteria</taxon>
        <taxon>Bacillati</taxon>
        <taxon>Chloroflexota</taxon>
        <taxon>Ktedonobacteria</taxon>
        <taxon>Ktedonobacterales</taxon>
        <taxon>Dictyobacteraceae</taxon>
        <taxon>Dictyobacter</taxon>
    </lineage>
</organism>
<dbReference type="RefSeq" id="WP_126601242.1">
    <property type="nucleotide sequence ID" value="NZ_BIFQ01000002.1"/>
</dbReference>
<evidence type="ECO:0000313" key="1">
    <source>
        <dbReference type="EMBL" id="GCE08743.1"/>
    </source>
</evidence>
<dbReference type="Proteomes" id="UP000287224">
    <property type="component" value="Unassembled WGS sequence"/>
</dbReference>
<comment type="caution">
    <text evidence="1">The sequence shown here is derived from an EMBL/GenBank/DDBJ whole genome shotgun (WGS) entry which is preliminary data.</text>
</comment>
<name>A0A401ZPF9_9CHLR</name>
<protein>
    <submittedName>
        <fullName evidence="1">Uncharacterized protein</fullName>
    </submittedName>
</protein>
<dbReference type="OrthoDB" id="166090at2"/>
<sequence length="61" mass="7177">MVQFKKGMMIFKQIETTGDLRRGQAAQQRVVLTTRMRQPQETRDRMFKKGMMVGVHAKDSY</sequence>
<evidence type="ECO:0000313" key="2">
    <source>
        <dbReference type="Proteomes" id="UP000287224"/>
    </source>
</evidence>